<dbReference type="EMBL" id="NEDP02004751">
    <property type="protein sequence ID" value="OWF44567.1"/>
    <property type="molecule type" value="Genomic_DNA"/>
</dbReference>
<accession>A0A210Q750</accession>
<evidence type="ECO:0000256" key="2">
    <source>
        <dbReference type="ARBA" id="ARBA00022692"/>
    </source>
</evidence>
<evidence type="ECO:0000256" key="5">
    <source>
        <dbReference type="SAM" id="Phobius"/>
    </source>
</evidence>
<protein>
    <submittedName>
        <fullName evidence="6">Solute carrier family 22 member 4</fullName>
    </submittedName>
</protein>
<evidence type="ECO:0000313" key="6">
    <source>
        <dbReference type="EMBL" id="OWF44567.1"/>
    </source>
</evidence>
<reference evidence="6 7" key="1">
    <citation type="journal article" date="2017" name="Nat. Ecol. Evol.">
        <title>Scallop genome provides insights into evolution of bilaterian karyotype and development.</title>
        <authorList>
            <person name="Wang S."/>
            <person name="Zhang J."/>
            <person name="Jiao W."/>
            <person name="Li J."/>
            <person name="Xun X."/>
            <person name="Sun Y."/>
            <person name="Guo X."/>
            <person name="Huan P."/>
            <person name="Dong B."/>
            <person name="Zhang L."/>
            <person name="Hu X."/>
            <person name="Sun X."/>
            <person name="Wang J."/>
            <person name="Zhao C."/>
            <person name="Wang Y."/>
            <person name="Wang D."/>
            <person name="Huang X."/>
            <person name="Wang R."/>
            <person name="Lv J."/>
            <person name="Li Y."/>
            <person name="Zhang Z."/>
            <person name="Liu B."/>
            <person name="Lu W."/>
            <person name="Hui Y."/>
            <person name="Liang J."/>
            <person name="Zhou Z."/>
            <person name="Hou R."/>
            <person name="Li X."/>
            <person name="Liu Y."/>
            <person name="Li H."/>
            <person name="Ning X."/>
            <person name="Lin Y."/>
            <person name="Zhao L."/>
            <person name="Xing Q."/>
            <person name="Dou J."/>
            <person name="Li Y."/>
            <person name="Mao J."/>
            <person name="Guo H."/>
            <person name="Dou H."/>
            <person name="Li T."/>
            <person name="Mu C."/>
            <person name="Jiang W."/>
            <person name="Fu Q."/>
            <person name="Fu X."/>
            <person name="Miao Y."/>
            <person name="Liu J."/>
            <person name="Yu Q."/>
            <person name="Li R."/>
            <person name="Liao H."/>
            <person name="Li X."/>
            <person name="Kong Y."/>
            <person name="Jiang Z."/>
            <person name="Chourrout D."/>
            <person name="Li R."/>
            <person name="Bao Z."/>
        </authorList>
    </citation>
    <scope>NUCLEOTIDE SEQUENCE [LARGE SCALE GENOMIC DNA]</scope>
    <source>
        <strain evidence="6 7">PY_sf001</strain>
    </source>
</reference>
<feature type="transmembrane region" description="Helical" evidence="5">
    <location>
        <begin position="138"/>
        <end position="159"/>
    </location>
</feature>
<dbReference type="SUPFAM" id="SSF103473">
    <property type="entry name" value="MFS general substrate transporter"/>
    <property type="match status" value="1"/>
</dbReference>
<dbReference type="Proteomes" id="UP000242188">
    <property type="component" value="Unassembled WGS sequence"/>
</dbReference>
<organism evidence="6 7">
    <name type="scientific">Mizuhopecten yessoensis</name>
    <name type="common">Japanese scallop</name>
    <name type="synonym">Patinopecten yessoensis</name>
    <dbReference type="NCBI Taxonomy" id="6573"/>
    <lineage>
        <taxon>Eukaryota</taxon>
        <taxon>Metazoa</taxon>
        <taxon>Spiralia</taxon>
        <taxon>Lophotrochozoa</taxon>
        <taxon>Mollusca</taxon>
        <taxon>Bivalvia</taxon>
        <taxon>Autobranchia</taxon>
        <taxon>Pteriomorphia</taxon>
        <taxon>Pectinida</taxon>
        <taxon>Pectinoidea</taxon>
        <taxon>Pectinidae</taxon>
        <taxon>Mizuhopecten</taxon>
    </lineage>
</organism>
<dbReference type="PANTHER" id="PTHR24064">
    <property type="entry name" value="SOLUTE CARRIER FAMILY 22 MEMBER"/>
    <property type="match status" value="1"/>
</dbReference>
<evidence type="ECO:0000313" key="7">
    <source>
        <dbReference type="Proteomes" id="UP000242188"/>
    </source>
</evidence>
<name>A0A210Q750_MIZYE</name>
<evidence type="ECO:0000256" key="1">
    <source>
        <dbReference type="ARBA" id="ARBA00004141"/>
    </source>
</evidence>
<proteinExistence type="predicted"/>
<feature type="transmembrane region" description="Helical" evidence="5">
    <location>
        <begin position="108"/>
        <end position="126"/>
    </location>
</feature>
<comment type="caution">
    <text evidence="6">The sequence shown here is derived from an EMBL/GenBank/DDBJ whole genome shotgun (WGS) entry which is preliminary data.</text>
</comment>
<keyword evidence="3 5" id="KW-1133">Transmembrane helix</keyword>
<keyword evidence="2 5" id="KW-0812">Transmembrane</keyword>
<dbReference type="OrthoDB" id="3936150at2759"/>
<dbReference type="Gene3D" id="1.20.1250.20">
    <property type="entry name" value="MFS general substrate transporter like domains"/>
    <property type="match status" value="1"/>
</dbReference>
<feature type="transmembrane region" description="Helical" evidence="5">
    <location>
        <begin position="199"/>
        <end position="221"/>
    </location>
</feature>
<keyword evidence="4 5" id="KW-0472">Membrane</keyword>
<feature type="transmembrane region" description="Helical" evidence="5">
    <location>
        <begin position="264"/>
        <end position="282"/>
    </location>
</feature>
<sequence length="316" mass="35146">MFLSVDSRHHTSIIRGLAHTELALPRHRHLRHKPSIHCIFPESFRWYGCRERFAESEAGIREITSANTTSVPDVTSLCDRARLAVLNSMHKRTHTFSDLFRTRKSCRYTVAAIVCWSVSCAVYRCLLERMDSLTGNDYIDICITYTIDLPIVFSAIIINKCIGRRWCLFLYGTSSGFALMCIIVLHITNNLDKDEQMVTSISVFGKLGVTASIALTGLVTIETYPTAIRCMGTSVGIMSGVVGCAVGRQILSVASKNFHYTLPYIGYGVLMTIVGFSGLLFSETLDRPLPDLLPSRHRLIGIKEVSVSTQAWGGAR</sequence>
<evidence type="ECO:0000256" key="4">
    <source>
        <dbReference type="ARBA" id="ARBA00023136"/>
    </source>
</evidence>
<dbReference type="AlphaFoldDB" id="A0A210Q750"/>
<feature type="transmembrane region" description="Helical" evidence="5">
    <location>
        <begin position="166"/>
        <end position="187"/>
    </location>
</feature>
<dbReference type="InterPro" id="IPR036259">
    <property type="entry name" value="MFS_trans_sf"/>
</dbReference>
<gene>
    <name evidence="6" type="ORF">KP79_PYT05392</name>
</gene>
<dbReference type="GO" id="GO:0016020">
    <property type="term" value="C:membrane"/>
    <property type="evidence" value="ECO:0007669"/>
    <property type="project" value="UniProtKB-SubCell"/>
</dbReference>
<keyword evidence="7" id="KW-1185">Reference proteome</keyword>
<evidence type="ECO:0000256" key="3">
    <source>
        <dbReference type="ARBA" id="ARBA00022989"/>
    </source>
</evidence>
<feature type="transmembrane region" description="Helical" evidence="5">
    <location>
        <begin position="233"/>
        <end position="252"/>
    </location>
</feature>
<comment type="subcellular location">
    <subcellularLocation>
        <location evidence="1">Membrane</location>
        <topology evidence="1">Multi-pass membrane protein</topology>
    </subcellularLocation>
</comment>